<evidence type="ECO:0000256" key="3">
    <source>
        <dbReference type="ARBA" id="ARBA00023125"/>
    </source>
</evidence>
<name>A0ABN5WJT2_9SPHN</name>
<evidence type="ECO:0000313" key="6">
    <source>
        <dbReference type="EMBL" id="BBF70505.1"/>
    </source>
</evidence>
<dbReference type="SUPFAM" id="SSF56349">
    <property type="entry name" value="DNA breaking-rejoining enzymes"/>
    <property type="match status" value="1"/>
</dbReference>
<dbReference type="InterPro" id="IPR044068">
    <property type="entry name" value="CB"/>
</dbReference>
<keyword evidence="2" id="KW-0229">DNA integration</keyword>
<sequence>MFDSKGLFLIVSPAGGKSWRFKYRFGERERLLTLGKFPELGLVAVREARTKAAELLAQGKNPAIEKKKVKLQRSAAAEATFRKLGEEWLADMEPAWSIANYKRVRNRLERDLYPQFGTMPVGDIGSEAILRALRRIEARGSIETAKRVRGYVHSIFKRAKVERLVDLPISWKSMRSKAY</sequence>
<dbReference type="InterPro" id="IPR053876">
    <property type="entry name" value="Phage_int_M"/>
</dbReference>
<evidence type="ECO:0000313" key="7">
    <source>
        <dbReference type="Proteomes" id="UP001059971"/>
    </source>
</evidence>
<dbReference type="InterPro" id="IPR011010">
    <property type="entry name" value="DNA_brk_join_enz"/>
</dbReference>
<evidence type="ECO:0000259" key="5">
    <source>
        <dbReference type="PROSITE" id="PS51900"/>
    </source>
</evidence>
<keyword evidence="7" id="KW-1185">Reference proteome</keyword>
<dbReference type="PANTHER" id="PTHR30629:SF2">
    <property type="entry name" value="PROPHAGE INTEGRASE INTS-RELATED"/>
    <property type="match status" value="1"/>
</dbReference>
<evidence type="ECO:0000256" key="2">
    <source>
        <dbReference type="ARBA" id="ARBA00022908"/>
    </source>
</evidence>
<evidence type="ECO:0000256" key="1">
    <source>
        <dbReference type="ARBA" id="ARBA00008857"/>
    </source>
</evidence>
<feature type="domain" description="Core-binding (CB)" evidence="5">
    <location>
        <begin position="79"/>
        <end position="160"/>
    </location>
</feature>
<comment type="similarity">
    <text evidence="1">Belongs to the 'phage' integrase family.</text>
</comment>
<dbReference type="InterPro" id="IPR050808">
    <property type="entry name" value="Phage_Integrase"/>
</dbReference>
<dbReference type="Gene3D" id="1.10.150.130">
    <property type="match status" value="1"/>
</dbReference>
<proteinExistence type="inferred from homology"/>
<gene>
    <name evidence="6" type="ORF">SBA_ch1_27050</name>
</gene>
<dbReference type="InterPro" id="IPR010998">
    <property type="entry name" value="Integrase_recombinase_N"/>
</dbReference>
<organism evidence="6 7">
    <name type="scientific">Sphingomonas bisphenolicum</name>
    <dbReference type="NCBI Taxonomy" id="296544"/>
    <lineage>
        <taxon>Bacteria</taxon>
        <taxon>Pseudomonadati</taxon>
        <taxon>Pseudomonadota</taxon>
        <taxon>Alphaproteobacteria</taxon>
        <taxon>Sphingomonadales</taxon>
        <taxon>Sphingomonadaceae</taxon>
        <taxon>Sphingomonas</taxon>
    </lineage>
</organism>
<dbReference type="Gene3D" id="3.30.160.390">
    <property type="entry name" value="Integrase, DNA-binding domain"/>
    <property type="match status" value="1"/>
</dbReference>
<reference evidence="6" key="1">
    <citation type="submission" date="2018-07" db="EMBL/GenBank/DDBJ databases">
        <title>Complete genome sequence of Sphingomonas bisphenolicum strain AO1, a bisphenol A degradative bacterium isolated from Japanese farm field.</title>
        <authorList>
            <person name="Murakami M."/>
            <person name="Koh M."/>
            <person name="Koba S."/>
            <person name="Matsumura Y."/>
        </authorList>
    </citation>
    <scope>NUCLEOTIDE SEQUENCE</scope>
    <source>
        <strain evidence="6">AO1</strain>
    </source>
</reference>
<protein>
    <recommendedName>
        <fullName evidence="5">Core-binding (CB) domain-containing protein</fullName>
    </recommendedName>
</protein>
<dbReference type="Pfam" id="PF22022">
    <property type="entry name" value="Phage_int_M"/>
    <property type="match status" value="1"/>
</dbReference>
<evidence type="ECO:0000256" key="4">
    <source>
        <dbReference type="PROSITE-ProRule" id="PRU01248"/>
    </source>
</evidence>
<dbReference type="PROSITE" id="PS51900">
    <property type="entry name" value="CB"/>
    <property type="match status" value="1"/>
</dbReference>
<dbReference type="PANTHER" id="PTHR30629">
    <property type="entry name" value="PROPHAGE INTEGRASE"/>
    <property type="match status" value="1"/>
</dbReference>
<keyword evidence="3 4" id="KW-0238">DNA-binding</keyword>
<dbReference type="Proteomes" id="UP001059971">
    <property type="component" value="Chromosome 1"/>
</dbReference>
<dbReference type="Pfam" id="PF13356">
    <property type="entry name" value="Arm-DNA-bind_3"/>
    <property type="match status" value="1"/>
</dbReference>
<dbReference type="EMBL" id="AP018817">
    <property type="protein sequence ID" value="BBF70505.1"/>
    <property type="molecule type" value="Genomic_DNA"/>
</dbReference>
<dbReference type="InterPro" id="IPR025166">
    <property type="entry name" value="Integrase_DNA_bind_dom"/>
</dbReference>
<dbReference type="InterPro" id="IPR038488">
    <property type="entry name" value="Integrase_DNA-bd_sf"/>
</dbReference>
<accession>A0ABN5WJT2</accession>